<keyword evidence="2" id="KW-1185">Reference proteome</keyword>
<dbReference type="KEGG" id="aaut:ACETAC_07570"/>
<name>A0A975AUL6_9THEO</name>
<protein>
    <submittedName>
        <fullName evidence="1">Uncharacterized protein</fullName>
    </submittedName>
</protein>
<dbReference type="EMBL" id="CP060096">
    <property type="protein sequence ID" value="QSZ26749.1"/>
    <property type="molecule type" value="Genomic_DNA"/>
</dbReference>
<accession>A0A975AUL6</accession>
<evidence type="ECO:0000313" key="2">
    <source>
        <dbReference type="Proteomes" id="UP000671913"/>
    </source>
</evidence>
<dbReference type="AlphaFoldDB" id="A0A975AUL6"/>
<dbReference type="RefSeq" id="WP_284679431.1">
    <property type="nucleotide sequence ID" value="NZ_CP060096.1"/>
</dbReference>
<gene>
    <name evidence="1" type="ORF">ACETAC_07570</name>
</gene>
<sequence length="45" mass="5133">MDALSIAVKYPAIANYNKIFDINRVYMHHINSNMLPISEPIISTI</sequence>
<organism evidence="1 2">
    <name type="scientific">Aceticella autotrophica</name>
    <dbReference type="NCBI Taxonomy" id="2755338"/>
    <lineage>
        <taxon>Bacteria</taxon>
        <taxon>Bacillati</taxon>
        <taxon>Bacillota</taxon>
        <taxon>Clostridia</taxon>
        <taxon>Thermoanaerobacterales</taxon>
        <taxon>Thermoanaerobacteraceae</taxon>
        <taxon>Aceticella</taxon>
    </lineage>
</organism>
<evidence type="ECO:0000313" key="1">
    <source>
        <dbReference type="EMBL" id="QSZ26749.1"/>
    </source>
</evidence>
<dbReference type="Proteomes" id="UP000671913">
    <property type="component" value="Chromosome"/>
</dbReference>
<reference evidence="1" key="1">
    <citation type="submission" date="2020-08" db="EMBL/GenBank/DDBJ databases">
        <title>Genomic insights into the carbon and energy metabolism of the first obligate autotrophic acetogenic bacterium Aceticella autotrophica gen. nov., sp. nov.</title>
        <authorList>
            <person name="Toshchakov S.V."/>
            <person name="Elcheninov A.G."/>
            <person name="Kublanov I.V."/>
            <person name="Frolov E.N."/>
            <person name="Lebedinsky A.V."/>
        </authorList>
    </citation>
    <scope>NUCLEOTIDE SEQUENCE</scope>
    <source>
        <strain evidence="1">3443-3Ac</strain>
    </source>
</reference>
<proteinExistence type="predicted"/>